<evidence type="ECO:0000313" key="5">
    <source>
        <dbReference type="EMBL" id="RAL08723.1"/>
    </source>
</evidence>
<evidence type="ECO:0000256" key="2">
    <source>
        <dbReference type="ARBA" id="ARBA00022737"/>
    </source>
</evidence>
<dbReference type="InterPro" id="IPR045078">
    <property type="entry name" value="TST/MPST-like"/>
</dbReference>
<dbReference type="EMBL" id="KZ824310">
    <property type="protein sequence ID" value="RAL08723.1"/>
    <property type="molecule type" value="Genomic_DNA"/>
</dbReference>
<dbReference type="InterPro" id="IPR001763">
    <property type="entry name" value="Rhodanese-like_dom"/>
</dbReference>
<feature type="region of interest" description="Disordered" evidence="3">
    <location>
        <begin position="1"/>
        <end position="43"/>
    </location>
</feature>
<dbReference type="AlphaFoldDB" id="A0A395HMS4"/>
<accession>A0A395HMS4</accession>
<dbReference type="Proteomes" id="UP000248961">
    <property type="component" value="Unassembled WGS sequence"/>
</dbReference>
<gene>
    <name evidence="5" type="ORF">BO97DRAFT_459948</name>
</gene>
<feature type="domain" description="Rhodanese" evidence="4">
    <location>
        <begin position="308"/>
        <end position="428"/>
    </location>
</feature>
<dbReference type="STRING" id="1450537.A0A395HMS4"/>
<dbReference type="VEuPathDB" id="FungiDB:BO97DRAFT_459948"/>
<feature type="domain" description="Rhodanese" evidence="4">
    <location>
        <begin position="196"/>
        <end position="262"/>
    </location>
</feature>
<dbReference type="GeneID" id="37203607"/>
<evidence type="ECO:0000256" key="3">
    <source>
        <dbReference type="SAM" id="MobiDB-lite"/>
    </source>
</evidence>
<dbReference type="Pfam" id="PF00581">
    <property type="entry name" value="Rhodanese"/>
    <property type="match status" value="1"/>
</dbReference>
<keyword evidence="2" id="KW-0677">Repeat</keyword>
<dbReference type="Gene3D" id="3.40.250.10">
    <property type="entry name" value="Rhodanese-like domain"/>
    <property type="match status" value="2"/>
</dbReference>
<evidence type="ECO:0000259" key="4">
    <source>
        <dbReference type="PROSITE" id="PS50206"/>
    </source>
</evidence>
<dbReference type="SMART" id="SM00450">
    <property type="entry name" value="RHOD"/>
    <property type="match status" value="1"/>
</dbReference>
<reference evidence="5 6" key="1">
    <citation type="submission" date="2018-02" db="EMBL/GenBank/DDBJ databases">
        <title>The genomes of Aspergillus section Nigri reveals drivers in fungal speciation.</title>
        <authorList>
            <consortium name="DOE Joint Genome Institute"/>
            <person name="Vesth T.C."/>
            <person name="Nybo J."/>
            <person name="Theobald S."/>
            <person name="Brandl J."/>
            <person name="Frisvad J.C."/>
            <person name="Nielsen K.F."/>
            <person name="Lyhne E.K."/>
            <person name="Kogle M.E."/>
            <person name="Kuo A."/>
            <person name="Riley R."/>
            <person name="Clum A."/>
            <person name="Nolan M."/>
            <person name="Lipzen A."/>
            <person name="Salamov A."/>
            <person name="Henrissat B."/>
            <person name="Wiebenga A."/>
            <person name="De vries R.P."/>
            <person name="Grigoriev I.V."/>
            <person name="Mortensen U.H."/>
            <person name="Andersen M.R."/>
            <person name="Baker S.E."/>
        </authorList>
    </citation>
    <scope>NUCLEOTIDE SEQUENCE [LARGE SCALE GENOMIC DNA]</scope>
    <source>
        <strain evidence="5 6">CBS 101889</strain>
    </source>
</reference>
<evidence type="ECO:0000256" key="1">
    <source>
        <dbReference type="ARBA" id="ARBA00022679"/>
    </source>
</evidence>
<evidence type="ECO:0000313" key="6">
    <source>
        <dbReference type="Proteomes" id="UP000248961"/>
    </source>
</evidence>
<dbReference type="GO" id="GO:0005739">
    <property type="term" value="C:mitochondrion"/>
    <property type="evidence" value="ECO:0007669"/>
    <property type="project" value="TreeGrafter"/>
</dbReference>
<feature type="compositionally biased region" description="Basic and acidic residues" evidence="3">
    <location>
        <begin position="1"/>
        <end position="19"/>
    </location>
</feature>
<dbReference type="PANTHER" id="PTHR11364:SF27">
    <property type="entry name" value="SULFURTRANSFERASE"/>
    <property type="match status" value="1"/>
</dbReference>
<dbReference type="InterPro" id="IPR036873">
    <property type="entry name" value="Rhodanese-like_dom_sf"/>
</dbReference>
<keyword evidence="6" id="KW-1185">Reference proteome</keyword>
<organism evidence="5 6">
    <name type="scientific">Aspergillus homomorphus (strain CBS 101889)</name>
    <dbReference type="NCBI Taxonomy" id="1450537"/>
    <lineage>
        <taxon>Eukaryota</taxon>
        <taxon>Fungi</taxon>
        <taxon>Dikarya</taxon>
        <taxon>Ascomycota</taxon>
        <taxon>Pezizomycotina</taxon>
        <taxon>Eurotiomycetes</taxon>
        <taxon>Eurotiomycetidae</taxon>
        <taxon>Eurotiales</taxon>
        <taxon>Aspergillaceae</taxon>
        <taxon>Aspergillus</taxon>
        <taxon>Aspergillus subgen. Circumdati</taxon>
    </lineage>
</organism>
<keyword evidence="1" id="KW-0808">Transferase</keyword>
<dbReference type="CDD" id="cd01449">
    <property type="entry name" value="TST_Repeat_2"/>
    <property type="match status" value="1"/>
</dbReference>
<dbReference type="OrthoDB" id="270167at2759"/>
<dbReference type="PANTHER" id="PTHR11364">
    <property type="entry name" value="THIOSULFATE SULFERTANSFERASE"/>
    <property type="match status" value="1"/>
</dbReference>
<proteinExistence type="predicted"/>
<dbReference type="PROSITE" id="PS50206">
    <property type="entry name" value="RHODANESE_3"/>
    <property type="match status" value="2"/>
</dbReference>
<sequence>MAMEYRHSRKGPDSRRTASHDSALGILRDPSSKSHSTYQLGGITENGGPVHLLPHHTIGIPPCSLDENNRAADRTTGRWPAGAAPRVRSAASPWFEVRSPTSLATGAAMSRYAMVSAPSTTVSSTVNYSVNYFRRPLVSPHSFTTHLSTYLKPDLPITAYTPHPQDQKTTYQHAMPRFFDQSLIRDTTSPYPLMLPSAAAFAAAMTALDIRPSDILVVYDAYEIGTYSAPRVAWMCTFFGRAGVHILNNFRVYVDCGFPISGGFSLAGGVGIGVGVEWGEGEGKGYPIPTIAEPDRVIVYEEVRGLVGDEDVRIVDARIAGRFSGLQPEDDNSLRSGHIPGAINVPLARLLDETSKVILPAAKLRTVFEEAGLSVASEAPRSWILTCNSGVTAAALDLALAEIGAKGPRRLYDGSWMEWTRRAEDGLVIADTDAHS</sequence>
<protein>
    <recommendedName>
        <fullName evidence="4">Rhodanese domain-containing protein</fullName>
    </recommendedName>
</protein>
<dbReference type="RefSeq" id="XP_025547877.1">
    <property type="nucleotide sequence ID" value="XM_025699318.1"/>
</dbReference>
<name>A0A395HMS4_ASPHC</name>
<dbReference type="SUPFAM" id="SSF52821">
    <property type="entry name" value="Rhodanese/Cell cycle control phosphatase"/>
    <property type="match status" value="2"/>
</dbReference>
<dbReference type="GO" id="GO:0004792">
    <property type="term" value="F:thiosulfate-cyanide sulfurtransferase activity"/>
    <property type="evidence" value="ECO:0007669"/>
    <property type="project" value="TreeGrafter"/>
</dbReference>